<evidence type="ECO:0000256" key="3">
    <source>
        <dbReference type="PROSITE-ProRule" id="PRU01032"/>
    </source>
</evidence>
<dbReference type="InterPro" id="IPR036852">
    <property type="entry name" value="Peptidase_S8/S53_dom_sf"/>
</dbReference>
<proteinExistence type="predicted"/>
<dbReference type="AlphaFoldDB" id="A0A1W0ABW3"/>
<sequence>MEIPEHIKSKITFTTLDSAPIHVNAKGRPIDIPLSNLESAEAGKPPLATPDKIKQLYNVPGNITAKLATQSIAAFYTESWSPVDLTLFQSQFNLTASPITQKGDRYNNVSNPTGEASLDIQYITALAPGSPTTVWTMNGSNPFSSGDEPFVSWAEHVLADPAPSLVHSISYGDEEDHIMEVSKDYAFHLDTLLQKMGARGLTVLVASGDNGVSGTRITDGGMNVTEGCSKSAPEWPASSPWVTTIGATQLADDGVTEIVCSGATNGLITSGGGFSSVYSTPDYQKDAVLSYLASSNAPHKDGFFNTHGRGYPDISAIGANFPVAIS</sequence>
<dbReference type="PANTHER" id="PTHR14218:SF15">
    <property type="entry name" value="TRIPEPTIDYL-PEPTIDASE 1"/>
    <property type="match status" value="1"/>
</dbReference>
<dbReference type="EC" id="3.4.21.62" evidence="2"/>
<organism evidence="5 6">
    <name type="scientific">Thraustotheca clavata</name>
    <dbReference type="NCBI Taxonomy" id="74557"/>
    <lineage>
        <taxon>Eukaryota</taxon>
        <taxon>Sar</taxon>
        <taxon>Stramenopiles</taxon>
        <taxon>Oomycota</taxon>
        <taxon>Saprolegniomycetes</taxon>
        <taxon>Saprolegniales</taxon>
        <taxon>Achlyaceae</taxon>
        <taxon>Thraustotheca</taxon>
    </lineage>
</organism>
<accession>A0A1W0ABW3</accession>
<evidence type="ECO:0000313" key="5">
    <source>
        <dbReference type="EMBL" id="OQS07669.1"/>
    </source>
</evidence>
<dbReference type="GO" id="GO:0008240">
    <property type="term" value="F:tripeptidyl-peptidase activity"/>
    <property type="evidence" value="ECO:0007669"/>
    <property type="project" value="TreeGrafter"/>
</dbReference>
<keyword evidence="6" id="KW-1185">Reference proteome</keyword>
<protein>
    <recommendedName>
        <fullName evidence="2">subtilisin</fullName>
        <ecNumber evidence="2">3.4.21.62</ecNumber>
    </recommendedName>
</protein>
<dbReference type="GO" id="GO:0006508">
    <property type="term" value="P:proteolysis"/>
    <property type="evidence" value="ECO:0007669"/>
    <property type="project" value="InterPro"/>
</dbReference>
<evidence type="ECO:0000259" key="4">
    <source>
        <dbReference type="PROSITE" id="PS51695"/>
    </source>
</evidence>
<dbReference type="EMBL" id="JNBS01000186">
    <property type="protein sequence ID" value="OQS07669.1"/>
    <property type="molecule type" value="Genomic_DNA"/>
</dbReference>
<dbReference type="STRING" id="74557.A0A1W0ABW3"/>
<gene>
    <name evidence="5" type="ORF">THRCLA_00341</name>
</gene>
<feature type="domain" description="Peptidase S53" evidence="4">
    <location>
        <begin position="47"/>
        <end position="326"/>
    </location>
</feature>
<feature type="non-terminal residue" evidence="5">
    <location>
        <position position="326"/>
    </location>
</feature>
<evidence type="ECO:0000256" key="1">
    <source>
        <dbReference type="ARBA" id="ARBA00023529"/>
    </source>
</evidence>
<dbReference type="PANTHER" id="PTHR14218">
    <property type="entry name" value="PROTEASE S8 TRIPEPTIDYL PEPTIDASE I CLN2"/>
    <property type="match status" value="1"/>
</dbReference>
<dbReference type="OrthoDB" id="409122at2759"/>
<comment type="caution">
    <text evidence="5">The sequence shown here is derived from an EMBL/GenBank/DDBJ whole genome shotgun (WGS) entry which is preliminary data.</text>
</comment>
<comment type="catalytic activity">
    <reaction evidence="1">
        <text>Hydrolysis of proteins with broad specificity for peptide bonds, and a preference for a large uncharged residue in P1. Hydrolyzes peptide amides.</text>
        <dbReference type="EC" id="3.4.21.62"/>
    </reaction>
</comment>
<dbReference type="CDD" id="cd04056">
    <property type="entry name" value="Peptidases_S53"/>
    <property type="match status" value="1"/>
</dbReference>
<dbReference type="SUPFAM" id="SSF52743">
    <property type="entry name" value="Subtilisin-like"/>
    <property type="match status" value="1"/>
</dbReference>
<evidence type="ECO:0000313" key="6">
    <source>
        <dbReference type="Proteomes" id="UP000243217"/>
    </source>
</evidence>
<dbReference type="PROSITE" id="PS51695">
    <property type="entry name" value="SEDOLISIN"/>
    <property type="match status" value="1"/>
</dbReference>
<dbReference type="InterPro" id="IPR050819">
    <property type="entry name" value="Tripeptidyl-peptidase_I"/>
</dbReference>
<name>A0A1W0ABW3_9STRA</name>
<dbReference type="GO" id="GO:0004252">
    <property type="term" value="F:serine-type endopeptidase activity"/>
    <property type="evidence" value="ECO:0007669"/>
    <property type="project" value="UniProtKB-EC"/>
</dbReference>
<dbReference type="InterPro" id="IPR030400">
    <property type="entry name" value="Sedolisin_dom"/>
</dbReference>
<evidence type="ECO:0000256" key="2">
    <source>
        <dbReference type="ARBA" id="ARBA00023619"/>
    </source>
</evidence>
<comment type="caution">
    <text evidence="3">Lacks conserved residue(s) required for the propagation of feature annotation.</text>
</comment>
<reference evidence="5 6" key="1">
    <citation type="journal article" date="2014" name="Genome Biol. Evol.">
        <title>The secreted proteins of Achlya hypogyna and Thraustotheca clavata identify the ancestral oomycete secretome and reveal gene acquisitions by horizontal gene transfer.</title>
        <authorList>
            <person name="Misner I."/>
            <person name="Blouin N."/>
            <person name="Leonard G."/>
            <person name="Richards T.A."/>
            <person name="Lane C.E."/>
        </authorList>
    </citation>
    <scope>NUCLEOTIDE SEQUENCE [LARGE SCALE GENOMIC DNA]</scope>
    <source>
        <strain evidence="5 6">ATCC 34112</strain>
    </source>
</reference>
<dbReference type="Proteomes" id="UP000243217">
    <property type="component" value="Unassembled WGS sequence"/>
</dbReference>
<dbReference type="Gene3D" id="3.40.50.200">
    <property type="entry name" value="Peptidase S8/S53 domain"/>
    <property type="match status" value="1"/>
</dbReference>